<organism evidence="4 5">
    <name type="scientific">Variovorax ginsengisoli</name>
    <dbReference type="NCBI Taxonomy" id="363844"/>
    <lineage>
        <taxon>Bacteria</taxon>
        <taxon>Pseudomonadati</taxon>
        <taxon>Pseudomonadota</taxon>
        <taxon>Betaproteobacteria</taxon>
        <taxon>Burkholderiales</taxon>
        <taxon>Comamonadaceae</taxon>
        <taxon>Variovorax</taxon>
    </lineage>
</organism>
<dbReference type="Proteomes" id="UP001226867">
    <property type="component" value="Unassembled WGS sequence"/>
</dbReference>
<keyword evidence="2" id="KW-1133">Transmembrane helix</keyword>
<dbReference type="PANTHER" id="PTHR33121:SF79">
    <property type="entry name" value="CYCLIC DI-GMP PHOSPHODIESTERASE PDED-RELATED"/>
    <property type="match status" value="1"/>
</dbReference>
<name>A0ABT9SGH3_9BURK</name>
<feature type="transmembrane region" description="Helical" evidence="2">
    <location>
        <begin position="206"/>
        <end position="226"/>
    </location>
</feature>
<evidence type="ECO:0000259" key="3">
    <source>
        <dbReference type="PROSITE" id="PS50883"/>
    </source>
</evidence>
<feature type="transmembrane region" description="Helical" evidence="2">
    <location>
        <begin position="41"/>
        <end position="62"/>
    </location>
</feature>
<feature type="transmembrane region" description="Helical" evidence="2">
    <location>
        <begin position="180"/>
        <end position="200"/>
    </location>
</feature>
<protein>
    <submittedName>
        <fullName evidence="4">EAL domain-containing protein (Putative c-di-GMP-specific phosphodiesterase class I)</fullName>
    </submittedName>
</protein>
<feature type="transmembrane region" description="Helical" evidence="2">
    <location>
        <begin position="102"/>
        <end position="124"/>
    </location>
</feature>
<dbReference type="SMART" id="SM00052">
    <property type="entry name" value="EAL"/>
    <property type="match status" value="1"/>
</dbReference>
<dbReference type="PANTHER" id="PTHR33121">
    <property type="entry name" value="CYCLIC DI-GMP PHOSPHODIESTERASE PDEF"/>
    <property type="match status" value="1"/>
</dbReference>
<feature type="transmembrane region" description="Helical" evidence="2">
    <location>
        <begin position="77"/>
        <end position="95"/>
    </location>
</feature>
<feature type="region of interest" description="Disordered" evidence="1">
    <location>
        <begin position="1"/>
        <end position="25"/>
    </location>
</feature>
<sequence length="579" mass="62279">MTDWERGGGASNGTKRQRSIDDVSSHSPRSRLRLIRLCMRASAKAAIGGVAVGFFVLVGYALDWSPAWRPVVGGPATHPMTAAALLVIGLTVLGVRPWRRSYLGIGFTAVVGALFIVELVGLLLGQGDIYRTLMPFQHVMAEEAGAGRAIEMSVNAAATLVLLSASLVCLYARRTAGSQVFAGLAMFLPVAALIGYLYGIPEFYGAMAPWTVAGALLLAVATLLRAAHRAPVRSLLNIGATSRLPRFLVVALICHSVLLGLLAVWPVIDPSLKALPAMIVFTLTTIVAIMAAAASHAEGKTRRRQTQGALRKQTIVSDLDGAAERGEMFLLYQPQIDLATQHMVGVEVLLRWRHPRRGLVSPDEFIPEAEATGLIVPLGAWVLEGACEQAVQWRNGLLADATISVNASVVQINEAGFADKVLRVLRAKGLPPHRLVLEVTESIMAQRDGRGIQALRDLHDAKVRIAIDDFGTGYSSLSYLRLLPSDCLKIDRSFVQGLPGDMGAAAIARAIVALGRSLDMRIVAEGIETKAQAEFLQDIWCDEGQGYLYAPPLTSDALVAWLETRPHSERETEVFGVVL</sequence>
<dbReference type="PROSITE" id="PS50883">
    <property type="entry name" value="EAL"/>
    <property type="match status" value="1"/>
</dbReference>
<evidence type="ECO:0000313" key="4">
    <source>
        <dbReference type="EMBL" id="MDP9902482.1"/>
    </source>
</evidence>
<comment type="caution">
    <text evidence="4">The sequence shown here is derived from an EMBL/GenBank/DDBJ whole genome shotgun (WGS) entry which is preliminary data.</text>
</comment>
<dbReference type="InterPro" id="IPR050706">
    <property type="entry name" value="Cyclic-di-GMP_PDE-like"/>
</dbReference>
<dbReference type="CDD" id="cd01948">
    <property type="entry name" value="EAL"/>
    <property type="match status" value="1"/>
</dbReference>
<dbReference type="SUPFAM" id="SSF141868">
    <property type="entry name" value="EAL domain-like"/>
    <property type="match status" value="1"/>
</dbReference>
<feature type="transmembrane region" description="Helical" evidence="2">
    <location>
        <begin position="274"/>
        <end position="294"/>
    </location>
</feature>
<keyword evidence="5" id="KW-1185">Reference proteome</keyword>
<accession>A0ABT9SGH3</accession>
<dbReference type="Pfam" id="PF00563">
    <property type="entry name" value="EAL"/>
    <property type="match status" value="1"/>
</dbReference>
<feature type="transmembrane region" description="Helical" evidence="2">
    <location>
        <begin position="152"/>
        <end position="173"/>
    </location>
</feature>
<dbReference type="InterPro" id="IPR001633">
    <property type="entry name" value="EAL_dom"/>
</dbReference>
<feature type="domain" description="EAL" evidence="3">
    <location>
        <begin position="312"/>
        <end position="566"/>
    </location>
</feature>
<reference evidence="4 5" key="1">
    <citation type="submission" date="2023-07" db="EMBL/GenBank/DDBJ databases">
        <title>Sorghum-associated microbial communities from plants grown in Nebraska, USA.</title>
        <authorList>
            <person name="Schachtman D."/>
        </authorList>
    </citation>
    <scope>NUCLEOTIDE SEQUENCE [LARGE SCALE GENOMIC DNA]</scope>
    <source>
        <strain evidence="4 5">DS1607</strain>
    </source>
</reference>
<gene>
    <name evidence="4" type="ORF">J2W36_004759</name>
</gene>
<proteinExistence type="predicted"/>
<evidence type="ECO:0000256" key="2">
    <source>
        <dbReference type="SAM" id="Phobius"/>
    </source>
</evidence>
<dbReference type="InterPro" id="IPR035919">
    <property type="entry name" value="EAL_sf"/>
</dbReference>
<dbReference type="EMBL" id="JAUSRO010000018">
    <property type="protein sequence ID" value="MDP9902482.1"/>
    <property type="molecule type" value="Genomic_DNA"/>
</dbReference>
<keyword evidence="2" id="KW-0812">Transmembrane</keyword>
<evidence type="ECO:0000313" key="5">
    <source>
        <dbReference type="Proteomes" id="UP001226867"/>
    </source>
</evidence>
<keyword evidence="2" id="KW-0472">Membrane</keyword>
<dbReference type="RefSeq" id="WP_307692218.1">
    <property type="nucleotide sequence ID" value="NZ_JAUSRO010000018.1"/>
</dbReference>
<evidence type="ECO:0000256" key="1">
    <source>
        <dbReference type="SAM" id="MobiDB-lite"/>
    </source>
</evidence>
<dbReference type="Gene3D" id="3.20.20.450">
    <property type="entry name" value="EAL domain"/>
    <property type="match status" value="1"/>
</dbReference>
<feature type="transmembrane region" description="Helical" evidence="2">
    <location>
        <begin position="247"/>
        <end position="268"/>
    </location>
</feature>